<reference evidence="3" key="1">
    <citation type="submission" date="2025-08" db="UniProtKB">
        <authorList>
            <consortium name="RefSeq"/>
        </authorList>
    </citation>
    <scope>IDENTIFICATION</scope>
    <source>
        <strain evidence="3">Ishihara</strain>
        <tissue evidence="3">Whole body</tissue>
    </source>
</reference>
<dbReference type="Proteomes" id="UP000301870">
    <property type="component" value="Chromosome 16"/>
</dbReference>
<evidence type="ECO:0000313" key="3">
    <source>
        <dbReference type="RefSeq" id="XP_022822480.1"/>
    </source>
</evidence>
<protein>
    <submittedName>
        <fullName evidence="3">Uncharacterized protein LOC111353586 isoform X2</fullName>
    </submittedName>
</protein>
<dbReference type="RefSeq" id="XP_022822480.1">
    <property type="nucleotide sequence ID" value="XM_022966712.1"/>
</dbReference>
<proteinExistence type="predicted"/>
<accession>A0A9J7IRI3</accession>
<organism evidence="2 3">
    <name type="scientific">Spodoptera litura</name>
    <name type="common">Asian cotton leafworm</name>
    <dbReference type="NCBI Taxonomy" id="69820"/>
    <lineage>
        <taxon>Eukaryota</taxon>
        <taxon>Metazoa</taxon>
        <taxon>Ecdysozoa</taxon>
        <taxon>Arthropoda</taxon>
        <taxon>Hexapoda</taxon>
        <taxon>Insecta</taxon>
        <taxon>Pterygota</taxon>
        <taxon>Neoptera</taxon>
        <taxon>Endopterygota</taxon>
        <taxon>Lepidoptera</taxon>
        <taxon>Glossata</taxon>
        <taxon>Ditrysia</taxon>
        <taxon>Noctuoidea</taxon>
        <taxon>Noctuidae</taxon>
        <taxon>Amphipyrinae</taxon>
        <taxon>Spodoptera</taxon>
    </lineage>
</organism>
<feature type="compositionally biased region" description="Low complexity" evidence="1">
    <location>
        <begin position="10"/>
        <end position="23"/>
    </location>
</feature>
<gene>
    <name evidence="3" type="primary">LOC111353586</name>
</gene>
<dbReference type="AlphaFoldDB" id="A0A9J7IRI3"/>
<evidence type="ECO:0000313" key="2">
    <source>
        <dbReference type="Proteomes" id="UP000301870"/>
    </source>
</evidence>
<evidence type="ECO:0000256" key="1">
    <source>
        <dbReference type="SAM" id="MobiDB-lite"/>
    </source>
</evidence>
<feature type="region of interest" description="Disordered" evidence="1">
    <location>
        <begin position="1"/>
        <end position="23"/>
    </location>
</feature>
<dbReference type="GeneID" id="111353586"/>
<name>A0A9J7IRI3_SPOLT</name>
<sequence>MELNQKDLLPQVQPVPSTSQQSRTSILMELNQKEEIHTLSTVENLPEKMPNLTIREKQLMERLKKTKCSLTALRRSANLLGKLESGVLKEIVL</sequence>
<keyword evidence="2" id="KW-1185">Reference proteome</keyword>